<organism evidence="1 2">
    <name type="scientific">candidate division WWE3 bacterium CG_4_10_14_0_2_um_filter_42_7</name>
    <dbReference type="NCBI Taxonomy" id="1975073"/>
    <lineage>
        <taxon>Bacteria</taxon>
        <taxon>Katanobacteria</taxon>
    </lineage>
</organism>
<dbReference type="GO" id="GO:0006629">
    <property type="term" value="P:lipid metabolic process"/>
    <property type="evidence" value="ECO:0007669"/>
    <property type="project" value="InterPro"/>
</dbReference>
<protein>
    <recommendedName>
        <fullName evidence="3">PGAP1 family protein</fullName>
    </recommendedName>
</protein>
<evidence type="ECO:0008006" key="3">
    <source>
        <dbReference type="Google" id="ProtNLM"/>
    </source>
</evidence>
<dbReference type="Gene3D" id="3.40.50.1820">
    <property type="entry name" value="alpha/beta hydrolase"/>
    <property type="match status" value="1"/>
</dbReference>
<dbReference type="InterPro" id="IPR003386">
    <property type="entry name" value="LACT/PDAT_acylTrfase"/>
</dbReference>
<dbReference type="SUPFAM" id="SSF89372">
    <property type="entry name" value="Fucose-specific lectin"/>
    <property type="match status" value="1"/>
</dbReference>
<dbReference type="Proteomes" id="UP000229915">
    <property type="component" value="Unassembled WGS sequence"/>
</dbReference>
<dbReference type="SUPFAM" id="SSF53474">
    <property type="entry name" value="alpha/beta-Hydrolases"/>
    <property type="match status" value="1"/>
</dbReference>
<reference evidence="2" key="1">
    <citation type="submission" date="2017-09" db="EMBL/GenBank/DDBJ databases">
        <title>Depth-based differentiation of microbial function through sediment-hosted aquifers and enrichment of novel symbionts in the deep terrestrial subsurface.</title>
        <authorList>
            <person name="Probst A.J."/>
            <person name="Ladd B."/>
            <person name="Jarett J.K."/>
            <person name="Geller-Mcgrath D.E."/>
            <person name="Sieber C.M.K."/>
            <person name="Emerson J.B."/>
            <person name="Anantharaman K."/>
            <person name="Thomas B.C."/>
            <person name="Malmstrom R."/>
            <person name="Stieglmeier M."/>
            <person name="Klingl A."/>
            <person name="Woyke T."/>
            <person name="Ryan C.M."/>
            <person name="Banfield J.F."/>
        </authorList>
    </citation>
    <scope>NUCLEOTIDE SEQUENCE [LARGE SCALE GENOMIC DNA]</scope>
</reference>
<sequence>MDLHYFSAGLKLRLMKRLLAFVILILIALFTPRASFASSWSAPLKLNQDIGSAQQRNPVISFYNQKPVVVWRDSRDGKDGVYSYVNGMEAKVNDSDINYRGNPDVLGNISVWPDYRTGIDLYYSVLSGNTWQGNVVARASSHSPDYVSLASDISGEMGVSWHAYESAHSWDIFYSEYTGGNWSAVETVTENDSAEWQPTLSYFGEIPFVVWSTPEYYGNVLKYSFKEGTTWVPAKSIDTGLSGLATAQHPELISNRLRNQMALLWLDYYTRRDIYVSFYDNLSKSFGERILISDAGSVPTGAPAGVFDSDDNLWVVWQDYRTGEEQIYVDKISGYNSPQTDTLVFPSTYSQTAPDIAFDNGKLAVVWEQNSSLTGTDIYYSYQELESTNPKEPILIVPGMTASWSFSLLNNKESSDWRLFPVLGERPYEGLIKTVEDAGFNTDSFLYVVPYDWRKHHTEIVEKFLKPAIDKAKLNSPTGKVDIIAHSQGGIVSRTYIQGSSYENDVDTLVTVGSPHMGTPKAYYPWEGGEAPPNYMFLMKGLYQMLLNIYYDQEGGVLSRQEVNQKYFPSNKEILPVYDFLRDSDGNLFDFASLGSVNNFLLTLNDQGSLPAGIHFKNLVGTGFDTTSVLNVVPYSWEDGEFWLDGKPVGEEMVDGDGTVTAESATSPFAEQVETINLDHTDLIAKTPGIQKICELVGAGCAEYFPGVTVKSVLHINARSPATFFVTSPSGKSIGFDSNTQTYINELENAEILGKDDDFKWLIIGNPEDGDYIVNVIGTGEGPYHLSLLMENEESFYIKDLEGKASLGSQDNFGVVVNSENPKETRITDKTGEIFQKSTGAKITELENFAKGDKFKFILKDLAIISKFSEKGKALLALKQLYSLRKEITLRIPDKNKRVFYKEKLNSIAEDLSEYFANNEKVVKKVAEISIKQAIKELSVARKKTSSSTNQEIMAVLNLCEKNLSEATEFFQFGDYSRAYVEAVQAEWLAKEVMLFCGVNKGGGCN</sequence>
<proteinExistence type="predicted"/>
<gene>
    <name evidence="1" type="ORF">COY33_01765</name>
</gene>
<dbReference type="GO" id="GO:0008374">
    <property type="term" value="F:O-acyltransferase activity"/>
    <property type="evidence" value="ECO:0007669"/>
    <property type="project" value="InterPro"/>
</dbReference>
<dbReference type="InterPro" id="IPR029058">
    <property type="entry name" value="AB_hydrolase_fold"/>
</dbReference>
<dbReference type="Pfam" id="PF02450">
    <property type="entry name" value="LCAT"/>
    <property type="match status" value="1"/>
</dbReference>
<dbReference type="PANTHER" id="PTHR11440">
    <property type="entry name" value="LECITHIN-CHOLESTEROL ACYLTRANSFERASE-RELATED"/>
    <property type="match status" value="1"/>
</dbReference>
<evidence type="ECO:0000313" key="2">
    <source>
        <dbReference type="Proteomes" id="UP000229915"/>
    </source>
</evidence>
<accession>A0A2M7TD36</accession>
<dbReference type="EMBL" id="PFNK01000048">
    <property type="protein sequence ID" value="PIZ43305.1"/>
    <property type="molecule type" value="Genomic_DNA"/>
</dbReference>
<comment type="caution">
    <text evidence="1">The sequence shown here is derived from an EMBL/GenBank/DDBJ whole genome shotgun (WGS) entry which is preliminary data.</text>
</comment>
<evidence type="ECO:0000313" key="1">
    <source>
        <dbReference type="EMBL" id="PIZ43305.1"/>
    </source>
</evidence>
<dbReference type="AlphaFoldDB" id="A0A2M7TD36"/>
<name>A0A2M7TD36_UNCKA</name>